<proteinExistence type="inferred from homology"/>
<evidence type="ECO:0000313" key="8">
    <source>
        <dbReference type="Proteomes" id="UP000095495"/>
    </source>
</evidence>
<feature type="compositionally biased region" description="Polar residues" evidence="4">
    <location>
        <begin position="34"/>
        <end position="51"/>
    </location>
</feature>
<dbReference type="Pfam" id="PF13180">
    <property type="entry name" value="PDZ_2"/>
    <property type="match status" value="1"/>
</dbReference>
<feature type="domain" description="PDZ" evidence="6">
    <location>
        <begin position="349"/>
        <end position="441"/>
    </location>
</feature>
<evidence type="ECO:0000256" key="4">
    <source>
        <dbReference type="SAM" id="MobiDB-lite"/>
    </source>
</evidence>
<dbReference type="GO" id="GO:0004252">
    <property type="term" value="F:serine-type endopeptidase activity"/>
    <property type="evidence" value="ECO:0007669"/>
    <property type="project" value="InterPro"/>
</dbReference>
<dbReference type="Proteomes" id="UP000095495">
    <property type="component" value="Unassembled WGS sequence"/>
</dbReference>
<dbReference type="GO" id="GO:0006508">
    <property type="term" value="P:proteolysis"/>
    <property type="evidence" value="ECO:0007669"/>
    <property type="project" value="UniProtKB-KW"/>
</dbReference>
<dbReference type="SUPFAM" id="SSF50156">
    <property type="entry name" value="PDZ domain-like"/>
    <property type="match status" value="1"/>
</dbReference>
<feature type="transmembrane region" description="Helical" evidence="5">
    <location>
        <begin position="65"/>
        <end position="87"/>
    </location>
</feature>
<keyword evidence="2 7" id="KW-0645">Protease</keyword>
<evidence type="ECO:0000313" key="7">
    <source>
        <dbReference type="EMBL" id="CUM90264.1"/>
    </source>
</evidence>
<evidence type="ECO:0000259" key="6">
    <source>
        <dbReference type="PROSITE" id="PS50106"/>
    </source>
</evidence>
<dbReference type="InterPro" id="IPR043504">
    <property type="entry name" value="Peptidase_S1_PA_chymotrypsin"/>
</dbReference>
<dbReference type="InterPro" id="IPR051201">
    <property type="entry name" value="Chloro_Bact_Ser_Proteases"/>
</dbReference>
<evidence type="ECO:0000256" key="3">
    <source>
        <dbReference type="ARBA" id="ARBA00022801"/>
    </source>
</evidence>
<dbReference type="InterPro" id="IPR036034">
    <property type="entry name" value="PDZ_sf"/>
</dbReference>
<dbReference type="PANTHER" id="PTHR43343">
    <property type="entry name" value="PEPTIDASE S12"/>
    <property type="match status" value="1"/>
</dbReference>
<protein>
    <submittedName>
        <fullName evidence="7">Periplasmic pH-dependent serine endoprotease DegQ</fullName>
        <ecNumber evidence="7">3.4.21.107</ecNumber>
    </submittedName>
</protein>
<feature type="compositionally biased region" description="Low complexity" evidence="4">
    <location>
        <begin position="458"/>
        <end position="498"/>
    </location>
</feature>
<evidence type="ECO:0000256" key="1">
    <source>
        <dbReference type="ARBA" id="ARBA00010541"/>
    </source>
</evidence>
<dbReference type="EMBL" id="CYXV01000005">
    <property type="protein sequence ID" value="CUM90264.1"/>
    <property type="molecule type" value="Genomic_DNA"/>
</dbReference>
<feature type="region of interest" description="Disordered" evidence="4">
    <location>
        <begin position="458"/>
        <end position="506"/>
    </location>
</feature>
<keyword evidence="5" id="KW-1133">Transmembrane helix</keyword>
<feature type="region of interest" description="Disordered" evidence="4">
    <location>
        <begin position="101"/>
        <end position="124"/>
    </location>
</feature>
<dbReference type="RefSeq" id="WP_022045454.1">
    <property type="nucleotide sequence ID" value="NZ_CYXV01000005.1"/>
</dbReference>
<accession>A0A173SI16</accession>
<gene>
    <name evidence="7" type="primary">degQ</name>
    <name evidence="7" type="ORF">ERS852420_01417</name>
</gene>
<keyword evidence="5" id="KW-0812">Transmembrane</keyword>
<dbReference type="SUPFAM" id="SSF50494">
    <property type="entry name" value="Trypsin-like serine proteases"/>
    <property type="match status" value="1"/>
</dbReference>
<feature type="compositionally biased region" description="Low complexity" evidence="4">
    <location>
        <begin position="1"/>
        <end position="33"/>
    </location>
</feature>
<feature type="compositionally biased region" description="Low complexity" evidence="4">
    <location>
        <begin position="101"/>
        <end position="122"/>
    </location>
</feature>
<dbReference type="PROSITE" id="PS50106">
    <property type="entry name" value="PDZ"/>
    <property type="match status" value="1"/>
</dbReference>
<dbReference type="Gene3D" id="2.30.42.10">
    <property type="match status" value="1"/>
</dbReference>
<keyword evidence="5" id="KW-0472">Membrane</keyword>
<dbReference type="SMART" id="SM00228">
    <property type="entry name" value="PDZ"/>
    <property type="match status" value="1"/>
</dbReference>
<dbReference type="PRINTS" id="PR00834">
    <property type="entry name" value="PROTEASES2C"/>
</dbReference>
<dbReference type="Pfam" id="PF13365">
    <property type="entry name" value="Trypsin_2"/>
    <property type="match status" value="1"/>
</dbReference>
<name>A0A173SI16_9FIRM</name>
<dbReference type="InterPro" id="IPR001940">
    <property type="entry name" value="Peptidase_S1C"/>
</dbReference>
<dbReference type="PANTHER" id="PTHR43343:SF3">
    <property type="entry name" value="PROTEASE DO-LIKE 8, CHLOROPLASTIC"/>
    <property type="match status" value="1"/>
</dbReference>
<feature type="region of interest" description="Disordered" evidence="4">
    <location>
        <begin position="1"/>
        <end position="63"/>
    </location>
</feature>
<organism evidence="7 8">
    <name type="scientific">Roseburia faecis</name>
    <dbReference type="NCBI Taxonomy" id="301302"/>
    <lineage>
        <taxon>Bacteria</taxon>
        <taxon>Bacillati</taxon>
        <taxon>Bacillota</taxon>
        <taxon>Clostridia</taxon>
        <taxon>Lachnospirales</taxon>
        <taxon>Lachnospiraceae</taxon>
        <taxon>Roseburia</taxon>
    </lineage>
</organism>
<evidence type="ECO:0000256" key="5">
    <source>
        <dbReference type="SAM" id="Phobius"/>
    </source>
</evidence>
<comment type="similarity">
    <text evidence="1">Belongs to the peptidase S1C family.</text>
</comment>
<dbReference type="AlphaFoldDB" id="A0A173SI16"/>
<dbReference type="Gene3D" id="2.40.10.10">
    <property type="entry name" value="Trypsin-like serine proteases"/>
    <property type="match status" value="2"/>
</dbReference>
<evidence type="ECO:0000256" key="2">
    <source>
        <dbReference type="ARBA" id="ARBA00022670"/>
    </source>
</evidence>
<sequence length="506" mass="52962">MDNNYYNNMNQNQNQSTQNNQNGYNPYNSNSQGQTYQNTSYNAYNPYQQPTGGPAPRKPRRRSGFGATIGKCAAVALVFGLVAGGVFTGVSYVGTKALGVSGQNVSSSKSSSSAKVSQTSTGNAADLSDVSGIAKEAMPSIVAITNTGTVSYQTFWGTQQQQSESAGSGIIIKQDSKYLYIATNNHVVADADSLKVQFVDNETVECKVQGTDASDDLAVVKVALSDIKDSTLKEIKVATVNEDTDTLEVGQGVIAIGNALGYGQSVTNGIISALGRTVTVQDEQTGETVVNNNMIQTNAAINPGNSGGALLNASGEVVGINSAKYSDTSVEGFGYAIPMSDAMPIVEQLIEKGQVDQSKAAFLGIQGQDISSSVASAYNMPQGVYVYQVVSGSPAEKAGLRQGDIITEFDGQTITGMTQLKQLIASHKSGDEVKMTMERLGNGYKEKSITVTLAAQSDFVSESSSDNSNDSQNSQDSGNSGDSRNSENSDNSGNSGFFDGFGGSNN</sequence>
<dbReference type="InterPro" id="IPR001478">
    <property type="entry name" value="PDZ"/>
</dbReference>
<dbReference type="InterPro" id="IPR009003">
    <property type="entry name" value="Peptidase_S1_PA"/>
</dbReference>
<dbReference type="EC" id="3.4.21.107" evidence="7"/>
<keyword evidence="3 7" id="KW-0378">Hydrolase</keyword>
<reference evidence="7 8" key="1">
    <citation type="submission" date="2015-09" db="EMBL/GenBank/DDBJ databases">
        <authorList>
            <consortium name="Pathogen Informatics"/>
        </authorList>
    </citation>
    <scope>NUCLEOTIDE SEQUENCE [LARGE SCALE GENOMIC DNA]</scope>
    <source>
        <strain evidence="7 8">2789STDY5608863</strain>
    </source>
</reference>